<accession>A0ABD0ZJX4</accession>
<name>A0ABD0ZJX4_CARAN</name>
<evidence type="ECO:0000313" key="2">
    <source>
        <dbReference type="EMBL" id="KAL1202282.1"/>
    </source>
</evidence>
<dbReference type="AlphaFoldDB" id="A0ABD0ZJX4"/>
<dbReference type="EMBL" id="JBANAX010000738">
    <property type="protein sequence ID" value="KAL1194973.1"/>
    <property type="molecule type" value="Genomic_DNA"/>
</dbReference>
<comment type="caution">
    <text evidence="1">The sequence shown here is derived from an EMBL/GenBank/DDBJ whole genome shotgun (WGS) entry which is preliminary data.</text>
</comment>
<reference evidence="1 3" key="1">
    <citation type="submission" date="2024-04" db="EMBL/GenBank/DDBJ databases">
        <title>Genome assembly C_amara_ONT_v2.</title>
        <authorList>
            <person name="Yant L."/>
            <person name="Moore C."/>
            <person name="Slenker M."/>
        </authorList>
    </citation>
    <scope>NUCLEOTIDE SEQUENCE [LARGE SCALE GENOMIC DNA]</scope>
    <source>
        <tissue evidence="1">Leaf</tissue>
    </source>
</reference>
<proteinExistence type="predicted"/>
<protein>
    <submittedName>
        <fullName evidence="1">F-box protein</fullName>
    </submittedName>
</protein>
<evidence type="ECO:0000313" key="3">
    <source>
        <dbReference type="Proteomes" id="UP001558713"/>
    </source>
</evidence>
<dbReference type="EMBL" id="JBANAX010000581">
    <property type="protein sequence ID" value="KAL1202282.1"/>
    <property type="molecule type" value="Genomic_DNA"/>
</dbReference>
<sequence length="114" mass="13305">MELVLPHDVIEHHILQRLDVKTLLKFIWSFNSYHKTWNQIYSIDLNITSSWFGIRFFALTPLAVLDKDKLLFYDHEHGNSLVTLDPNTKSYDLAYTSKLCANAVCYFPTLISIL</sequence>
<evidence type="ECO:0000313" key="1">
    <source>
        <dbReference type="EMBL" id="KAL1194973.1"/>
    </source>
</evidence>
<keyword evidence="3" id="KW-1185">Reference proteome</keyword>
<dbReference type="Proteomes" id="UP001558713">
    <property type="component" value="Unassembled WGS sequence"/>
</dbReference>
<organism evidence="1 3">
    <name type="scientific">Cardamine amara subsp. amara</name>
    <dbReference type="NCBI Taxonomy" id="228776"/>
    <lineage>
        <taxon>Eukaryota</taxon>
        <taxon>Viridiplantae</taxon>
        <taxon>Streptophyta</taxon>
        <taxon>Embryophyta</taxon>
        <taxon>Tracheophyta</taxon>
        <taxon>Spermatophyta</taxon>
        <taxon>Magnoliopsida</taxon>
        <taxon>eudicotyledons</taxon>
        <taxon>Gunneridae</taxon>
        <taxon>Pentapetalae</taxon>
        <taxon>rosids</taxon>
        <taxon>malvids</taxon>
        <taxon>Brassicales</taxon>
        <taxon>Brassicaceae</taxon>
        <taxon>Cardamineae</taxon>
        <taxon>Cardamine</taxon>
    </lineage>
</organism>
<gene>
    <name evidence="1" type="ORF">V5N11_015582</name>
    <name evidence="2" type="ORF">V5N11_018232</name>
</gene>